<feature type="domain" description="2TM" evidence="3">
    <location>
        <begin position="365"/>
        <end position="445"/>
    </location>
</feature>
<dbReference type="InterPro" id="IPR050640">
    <property type="entry name" value="Bact_2-comp_sensor_kinase"/>
</dbReference>
<dbReference type="Proteomes" id="UP000315540">
    <property type="component" value="Unassembled WGS sequence"/>
</dbReference>
<dbReference type="Pfam" id="PF06580">
    <property type="entry name" value="His_kinase"/>
    <property type="match status" value="1"/>
</dbReference>
<keyword evidence="4" id="KW-0418">Kinase</keyword>
<protein>
    <submittedName>
        <fullName evidence="4">Histidine kinase</fullName>
    </submittedName>
</protein>
<reference evidence="4 5" key="1">
    <citation type="submission" date="2019-06" db="EMBL/GenBank/DDBJ databases">
        <authorList>
            <person name="Meng X."/>
        </authorList>
    </citation>
    <scope>NUCLEOTIDE SEQUENCE [LARGE SCALE GENOMIC DNA]</scope>
    <source>
        <strain evidence="4 5">M625</strain>
    </source>
</reference>
<dbReference type="EMBL" id="VFWZ01000004">
    <property type="protein sequence ID" value="TPN85163.1"/>
    <property type="molecule type" value="Genomic_DNA"/>
</dbReference>
<feature type="domain" description="Signal transduction histidine kinase internal region" evidence="2">
    <location>
        <begin position="158"/>
        <end position="236"/>
    </location>
</feature>
<dbReference type="GO" id="GO:0016020">
    <property type="term" value="C:membrane"/>
    <property type="evidence" value="ECO:0007669"/>
    <property type="project" value="InterPro"/>
</dbReference>
<organism evidence="4 5">
    <name type="scientific">Aquimarina algicola</name>
    <dbReference type="NCBI Taxonomy" id="2589995"/>
    <lineage>
        <taxon>Bacteria</taxon>
        <taxon>Pseudomonadati</taxon>
        <taxon>Bacteroidota</taxon>
        <taxon>Flavobacteriia</taxon>
        <taxon>Flavobacteriales</taxon>
        <taxon>Flavobacteriaceae</taxon>
        <taxon>Aquimarina</taxon>
    </lineage>
</organism>
<comment type="caution">
    <text evidence="4">The sequence shown here is derived from an EMBL/GenBank/DDBJ whole genome shotgun (WGS) entry which is preliminary data.</text>
</comment>
<evidence type="ECO:0000313" key="4">
    <source>
        <dbReference type="EMBL" id="TPN85163.1"/>
    </source>
</evidence>
<feature type="transmembrane region" description="Helical" evidence="1">
    <location>
        <begin position="7"/>
        <end position="28"/>
    </location>
</feature>
<feature type="transmembrane region" description="Helical" evidence="1">
    <location>
        <begin position="403"/>
        <end position="422"/>
    </location>
</feature>
<feature type="transmembrane region" description="Helical" evidence="1">
    <location>
        <begin position="75"/>
        <end position="97"/>
    </location>
</feature>
<evidence type="ECO:0000259" key="3">
    <source>
        <dbReference type="Pfam" id="PF13239"/>
    </source>
</evidence>
<feature type="transmembrane region" description="Helical" evidence="1">
    <location>
        <begin position="117"/>
        <end position="138"/>
    </location>
</feature>
<keyword evidence="1" id="KW-0812">Transmembrane</keyword>
<dbReference type="GO" id="GO:0000155">
    <property type="term" value="F:phosphorelay sensor kinase activity"/>
    <property type="evidence" value="ECO:0007669"/>
    <property type="project" value="InterPro"/>
</dbReference>
<dbReference type="AlphaFoldDB" id="A0A504JC67"/>
<dbReference type="InterPro" id="IPR010559">
    <property type="entry name" value="Sig_transdc_His_kin_internal"/>
</dbReference>
<evidence type="ECO:0000256" key="1">
    <source>
        <dbReference type="SAM" id="Phobius"/>
    </source>
</evidence>
<feature type="transmembrane region" description="Helical" evidence="1">
    <location>
        <begin position="40"/>
        <end position="63"/>
    </location>
</feature>
<dbReference type="InterPro" id="IPR025698">
    <property type="entry name" value="2TM_dom"/>
</dbReference>
<name>A0A504JC67_9FLAO</name>
<gene>
    <name evidence="4" type="ORF">FHK87_14120</name>
</gene>
<dbReference type="PANTHER" id="PTHR34220">
    <property type="entry name" value="SENSOR HISTIDINE KINASE YPDA"/>
    <property type="match status" value="1"/>
</dbReference>
<keyword evidence="4" id="KW-0808">Transferase</keyword>
<accession>A0A504JC67</accession>
<proteinExistence type="predicted"/>
<keyword evidence="1" id="KW-1133">Transmembrane helix</keyword>
<evidence type="ECO:0000313" key="5">
    <source>
        <dbReference type="Proteomes" id="UP000315540"/>
    </source>
</evidence>
<dbReference type="RefSeq" id="WP_140594146.1">
    <property type="nucleotide sequence ID" value="NZ_VFWZ01000004.1"/>
</dbReference>
<keyword evidence="1" id="KW-0472">Membrane</keyword>
<keyword evidence="5" id="KW-1185">Reference proteome</keyword>
<dbReference type="PANTHER" id="PTHR34220:SF7">
    <property type="entry name" value="SENSOR HISTIDINE KINASE YPDA"/>
    <property type="match status" value="1"/>
</dbReference>
<sequence length="453" mass="53045">MKDIRKILKVSIIITICIEAVNLLLNIGDPISIKEEIENTVIHFLFAFSLTVVNGYFFEFLNNRYTWEKQPKKRLWLGAIGSMVITMFTIVIIRFILSVVVYNQSIEKYIQNEKLSYYYAGFVITLIVSLFLHAFYFYKELQNRQIKEQKIIADTASAKFAALKNQLDPHFLFNSLNVLTSLIEENPRMAQKFTTSLSKVYRYVLEQKNKELVTVDEELKFARTYMTLVKLRFEDSIKFDIPDSATNPEAKVVPLSLQLLLENTVKHNVVMPERPLHIKIYEDDGFLIVENNLQPKKVIKQSSGVGLGNVQQRYALLTKRKFSVYKTEKAFIAKLPILTKKIKFTDMQVSQNIESIEMAKRLKYERAQEQVKKIKEFYGNLISYCIVIPFLAFINYYTTGYRFPWVLFPIAGWGIGLIFHYAEAFDRHPIFGKDWEKKKIKQYMNESKTTYDE</sequence>
<dbReference type="Pfam" id="PF13239">
    <property type="entry name" value="2TM"/>
    <property type="match status" value="1"/>
</dbReference>
<feature type="transmembrane region" description="Helical" evidence="1">
    <location>
        <begin position="377"/>
        <end position="397"/>
    </location>
</feature>
<dbReference type="OrthoDB" id="9809908at2"/>
<evidence type="ECO:0000259" key="2">
    <source>
        <dbReference type="Pfam" id="PF06580"/>
    </source>
</evidence>